<dbReference type="Pfam" id="PF17919">
    <property type="entry name" value="RT_RNaseH_2"/>
    <property type="match status" value="1"/>
</dbReference>
<dbReference type="Gene3D" id="3.30.70.270">
    <property type="match status" value="1"/>
</dbReference>
<evidence type="ECO:0000313" key="2">
    <source>
        <dbReference type="EMBL" id="GFB21270.1"/>
    </source>
</evidence>
<proteinExistence type="predicted"/>
<dbReference type="SUPFAM" id="SSF56672">
    <property type="entry name" value="DNA/RNA polymerases"/>
    <property type="match status" value="1"/>
</dbReference>
<dbReference type="InterPro" id="IPR041577">
    <property type="entry name" value="RT_RNaseH_2"/>
</dbReference>
<keyword evidence="2" id="KW-0808">Transferase</keyword>
<sequence>NETLISREDGSDRGNETRLNIISCTKTQKYMLKGCHVFLAHLTTKETEDKSEKKRLEDVPIVRDFLEVFPEDLLGLSPTRQVEFQILKGVKFDWGEKQEAAFQLIKQKLCSAPILALPKGSKDFVVYCDASYKGLDYKSLQHILDQKELNTRQRHWLEFLSDYDCEIRYHSRKENVVADALSKKERIKPFRVRALVMTIVLELHKQILNAQTKTRKP</sequence>
<dbReference type="InterPro" id="IPR043502">
    <property type="entry name" value="DNA/RNA_pol_sf"/>
</dbReference>
<dbReference type="EMBL" id="BKCJ010576745">
    <property type="protein sequence ID" value="GFB21270.1"/>
    <property type="molecule type" value="Genomic_DNA"/>
</dbReference>
<feature type="non-terminal residue" evidence="2">
    <location>
        <position position="1"/>
    </location>
</feature>
<reference evidence="2" key="1">
    <citation type="journal article" date="2019" name="Sci. Rep.">
        <title>Draft genome of Tanacetum cinerariifolium, the natural source of mosquito coil.</title>
        <authorList>
            <person name="Yamashiro T."/>
            <person name="Shiraishi A."/>
            <person name="Satake H."/>
            <person name="Nakayama K."/>
        </authorList>
    </citation>
    <scope>NUCLEOTIDE SEQUENCE</scope>
</reference>
<organism evidence="2">
    <name type="scientific">Tanacetum cinerariifolium</name>
    <name type="common">Dalmatian daisy</name>
    <name type="synonym">Chrysanthemum cinerariifolium</name>
    <dbReference type="NCBI Taxonomy" id="118510"/>
    <lineage>
        <taxon>Eukaryota</taxon>
        <taxon>Viridiplantae</taxon>
        <taxon>Streptophyta</taxon>
        <taxon>Embryophyta</taxon>
        <taxon>Tracheophyta</taxon>
        <taxon>Spermatophyta</taxon>
        <taxon>Magnoliopsida</taxon>
        <taxon>eudicotyledons</taxon>
        <taxon>Gunneridae</taxon>
        <taxon>Pentapetalae</taxon>
        <taxon>asterids</taxon>
        <taxon>campanulids</taxon>
        <taxon>Asterales</taxon>
        <taxon>Asteraceae</taxon>
        <taxon>Asteroideae</taxon>
        <taxon>Anthemideae</taxon>
        <taxon>Anthemidinae</taxon>
        <taxon>Tanacetum</taxon>
    </lineage>
</organism>
<dbReference type="AlphaFoldDB" id="A0A699L7U5"/>
<accession>A0A699L7U5</accession>
<comment type="caution">
    <text evidence="2">The sequence shown here is derived from an EMBL/GenBank/DDBJ whole genome shotgun (WGS) entry which is preliminary data.</text>
</comment>
<dbReference type="InterPro" id="IPR043128">
    <property type="entry name" value="Rev_trsase/Diguanyl_cyclase"/>
</dbReference>
<keyword evidence="2" id="KW-0695">RNA-directed DNA polymerase</keyword>
<dbReference type="PANTHER" id="PTHR34072">
    <property type="entry name" value="ENZYMATIC POLYPROTEIN-RELATED"/>
    <property type="match status" value="1"/>
</dbReference>
<dbReference type="PANTHER" id="PTHR34072:SF52">
    <property type="entry name" value="RIBONUCLEASE H"/>
    <property type="match status" value="1"/>
</dbReference>
<keyword evidence="2" id="KW-0548">Nucleotidyltransferase</keyword>
<dbReference type="GO" id="GO:0003964">
    <property type="term" value="F:RNA-directed DNA polymerase activity"/>
    <property type="evidence" value="ECO:0007669"/>
    <property type="project" value="UniProtKB-KW"/>
</dbReference>
<name>A0A699L7U5_TANCI</name>
<protein>
    <submittedName>
        <fullName evidence="2">Putative reverse transcriptase domain-containing protein</fullName>
    </submittedName>
</protein>
<feature type="domain" description="Reverse transcriptase/retrotransposon-derived protein RNase H-like" evidence="1">
    <location>
        <begin position="94"/>
        <end position="143"/>
    </location>
</feature>
<gene>
    <name evidence="2" type="ORF">Tci_693241</name>
</gene>
<evidence type="ECO:0000259" key="1">
    <source>
        <dbReference type="Pfam" id="PF17919"/>
    </source>
</evidence>